<evidence type="ECO:0000256" key="1">
    <source>
        <dbReference type="SAM" id="MobiDB-lite"/>
    </source>
</evidence>
<feature type="compositionally biased region" description="Basic and acidic residues" evidence="1">
    <location>
        <begin position="1"/>
        <end position="13"/>
    </location>
</feature>
<dbReference type="AlphaFoldDB" id="A0A8X6R1F3"/>
<dbReference type="Proteomes" id="UP000887013">
    <property type="component" value="Unassembled WGS sequence"/>
</dbReference>
<evidence type="ECO:0000313" key="3">
    <source>
        <dbReference type="Proteomes" id="UP000887013"/>
    </source>
</evidence>
<name>A0A8X6R1F3_NEPPI</name>
<reference evidence="2" key="1">
    <citation type="submission" date="2020-08" db="EMBL/GenBank/DDBJ databases">
        <title>Multicomponent nature underlies the extraordinary mechanical properties of spider dragline silk.</title>
        <authorList>
            <person name="Kono N."/>
            <person name="Nakamura H."/>
            <person name="Mori M."/>
            <person name="Yoshida Y."/>
            <person name="Ohtoshi R."/>
            <person name="Malay A.D."/>
            <person name="Moran D.A.P."/>
            <person name="Tomita M."/>
            <person name="Numata K."/>
            <person name="Arakawa K."/>
        </authorList>
    </citation>
    <scope>NUCLEOTIDE SEQUENCE</scope>
</reference>
<comment type="caution">
    <text evidence="2">The sequence shown here is derived from an EMBL/GenBank/DDBJ whole genome shotgun (WGS) entry which is preliminary data.</text>
</comment>
<keyword evidence="3" id="KW-1185">Reference proteome</keyword>
<protein>
    <submittedName>
        <fullName evidence="2">Uncharacterized protein</fullName>
    </submittedName>
</protein>
<sequence>MPGEKTSPRKQDTSHSVTHSNEKKEAEGVSGPRKSNIPPTAYDGEKFPVTKWSDFSWEIPASCNQCGKCLLRQTGDIKYKRGDAKGKLFGYKQRADNLDR</sequence>
<gene>
    <name evidence="2" type="ORF">NPIL_414191</name>
</gene>
<dbReference type="EMBL" id="BMAW01085206">
    <property type="protein sequence ID" value="GFU41854.1"/>
    <property type="molecule type" value="Genomic_DNA"/>
</dbReference>
<dbReference type="OrthoDB" id="10528536at2759"/>
<evidence type="ECO:0000313" key="2">
    <source>
        <dbReference type="EMBL" id="GFU41854.1"/>
    </source>
</evidence>
<proteinExistence type="predicted"/>
<accession>A0A8X6R1F3</accession>
<organism evidence="2 3">
    <name type="scientific">Nephila pilipes</name>
    <name type="common">Giant wood spider</name>
    <name type="synonym">Nephila maculata</name>
    <dbReference type="NCBI Taxonomy" id="299642"/>
    <lineage>
        <taxon>Eukaryota</taxon>
        <taxon>Metazoa</taxon>
        <taxon>Ecdysozoa</taxon>
        <taxon>Arthropoda</taxon>
        <taxon>Chelicerata</taxon>
        <taxon>Arachnida</taxon>
        <taxon>Araneae</taxon>
        <taxon>Araneomorphae</taxon>
        <taxon>Entelegynae</taxon>
        <taxon>Araneoidea</taxon>
        <taxon>Nephilidae</taxon>
        <taxon>Nephila</taxon>
    </lineage>
</organism>
<feature type="region of interest" description="Disordered" evidence="1">
    <location>
        <begin position="1"/>
        <end position="45"/>
    </location>
</feature>